<dbReference type="SUPFAM" id="SSF53901">
    <property type="entry name" value="Thiolase-like"/>
    <property type="match status" value="1"/>
</dbReference>
<dbReference type="Pfam" id="PF02801">
    <property type="entry name" value="Ketoacyl-synt_C"/>
    <property type="match status" value="1"/>
</dbReference>
<evidence type="ECO:0000313" key="4">
    <source>
        <dbReference type="EMBL" id="BAH67313.1"/>
    </source>
</evidence>
<dbReference type="Pfam" id="PF00698">
    <property type="entry name" value="Acyl_transf_1"/>
    <property type="match status" value="1"/>
</dbReference>
<name>C4TAM7_KITAU</name>
<evidence type="ECO:0000259" key="3">
    <source>
        <dbReference type="PROSITE" id="PS52004"/>
    </source>
</evidence>
<dbReference type="InterPro" id="IPR001227">
    <property type="entry name" value="Ac_transferase_dom_sf"/>
</dbReference>
<dbReference type="PANTHER" id="PTHR43775">
    <property type="entry name" value="FATTY ACID SYNTHASE"/>
    <property type="match status" value="1"/>
</dbReference>
<dbReference type="InterPro" id="IPR020841">
    <property type="entry name" value="PKS_Beta-ketoAc_synthase_dom"/>
</dbReference>
<dbReference type="Gene3D" id="3.40.366.10">
    <property type="entry name" value="Malonyl-Coenzyme A Acyl Carrier Protein, domain 2"/>
    <property type="match status" value="1"/>
</dbReference>
<feature type="domain" description="Ketosynthase family 3 (KS3)" evidence="3">
    <location>
        <begin position="1"/>
        <end position="79"/>
    </location>
</feature>
<keyword evidence="1" id="KW-0808">Transferase</keyword>
<dbReference type="Pfam" id="PF16197">
    <property type="entry name" value="KAsynt_C_assoc"/>
    <property type="match status" value="1"/>
</dbReference>
<accession>C4TAM7</accession>
<evidence type="ECO:0000256" key="1">
    <source>
        <dbReference type="ARBA" id="ARBA00022679"/>
    </source>
</evidence>
<dbReference type="InterPro" id="IPR014031">
    <property type="entry name" value="Ketoacyl_synth_C"/>
</dbReference>
<dbReference type="Gene3D" id="3.30.70.3290">
    <property type="match status" value="1"/>
</dbReference>
<dbReference type="SUPFAM" id="SSF52151">
    <property type="entry name" value="FabD/lysophospholipase-like"/>
    <property type="match status" value="1"/>
</dbReference>
<feature type="non-terminal residue" evidence="4">
    <location>
        <position position="1"/>
    </location>
</feature>
<dbReference type="InterPro" id="IPR016039">
    <property type="entry name" value="Thiolase-like"/>
</dbReference>
<dbReference type="InterPro" id="IPR032821">
    <property type="entry name" value="PKS_assoc"/>
</dbReference>
<protein>
    <submittedName>
        <fullName evidence="4">Polyketide synthase</fullName>
    </submittedName>
</protein>
<sequence length="267" mass="27963">HTQAAAGVAGVIKMVEAMRHGVLPRTLHVDEPSPHVDWSAGAVELLTEQWDWPETGRPRRAAVSSFGMSGTNAHVVLEQAPEESAAAGERSAPGVVPWVFSGKSEAAVRAQAERLVAHLTEHTGPEPVDVGLSLATTRAVMEHRAVVLGADPAGALAALAEGREGAGVVRGFAGAGSSRPVFVFPGQGSQWVGMAVGLLDSSPVFAARIAECEEALAEYVDWSLTEVLRSDDPLERVDVVQPVLFAVMVSLAEVWRSYGVVPAAVIG</sequence>
<dbReference type="GO" id="GO:0006633">
    <property type="term" value="P:fatty acid biosynthetic process"/>
    <property type="evidence" value="ECO:0007669"/>
    <property type="project" value="TreeGrafter"/>
</dbReference>
<dbReference type="InterPro" id="IPR050091">
    <property type="entry name" value="PKS_NRPS_Biosynth_Enz"/>
</dbReference>
<reference evidence="4" key="1">
    <citation type="submission" date="2008-03" db="EMBL/GenBank/DDBJ databases">
        <title>Partial sequencing of type-I polyketide synthase genes in Streptomyces and the application for metabolite prediction by phylogenetic analysis.</title>
        <authorList>
            <person name="Komaki H."/>
            <person name="Tamura T."/>
            <person name="Otoguro M."/>
            <person name="Nakashima T."/>
            <person name="Harayama S."/>
        </authorList>
    </citation>
    <scope>NUCLEOTIDE SEQUENCE</scope>
    <source>
        <strain evidence="4">NBRC 13183</strain>
    </source>
</reference>
<dbReference type="PANTHER" id="PTHR43775:SF51">
    <property type="entry name" value="INACTIVE PHENOLPHTHIOCEROL SYNTHESIS POLYKETIDE SYNTHASE TYPE I PKS1-RELATED"/>
    <property type="match status" value="1"/>
</dbReference>
<organism evidence="4">
    <name type="scientific">Kitasatospora aureofaciens</name>
    <name type="common">Streptomyces aureofaciens</name>
    <dbReference type="NCBI Taxonomy" id="1894"/>
    <lineage>
        <taxon>Bacteria</taxon>
        <taxon>Bacillati</taxon>
        <taxon>Actinomycetota</taxon>
        <taxon>Actinomycetes</taxon>
        <taxon>Kitasatosporales</taxon>
        <taxon>Streptomycetaceae</taxon>
        <taxon>Kitasatospora</taxon>
    </lineage>
</organism>
<dbReference type="GO" id="GO:0004312">
    <property type="term" value="F:fatty acid synthase activity"/>
    <property type="evidence" value="ECO:0007669"/>
    <property type="project" value="TreeGrafter"/>
</dbReference>
<keyword evidence="2" id="KW-0511">Multifunctional enzyme</keyword>
<evidence type="ECO:0000256" key="2">
    <source>
        <dbReference type="ARBA" id="ARBA00023268"/>
    </source>
</evidence>
<dbReference type="PROSITE" id="PS52004">
    <property type="entry name" value="KS3_2"/>
    <property type="match status" value="1"/>
</dbReference>
<dbReference type="EMBL" id="AB431274">
    <property type="protein sequence ID" value="BAH67313.1"/>
    <property type="molecule type" value="Genomic_DNA"/>
</dbReference>
<dbReference type="InterPro" id="IPR016035">
    <property type="entry name" value="Acyl_Trfase/lysoPLipase"/>
</dbReference>
<dbReference type="Gene3D" id="3.40.47.10">
    <property type="match status" value="1"/>
</dbReference>
<proteinExistence type="predicted"/>
<dbReference type="AlphaFoldDB" id="C4TAM7"/>
<dbReference type="InterPro" id="IPR014043">
    <property type="entry name" value="Acyl_transferase_dom"/>
</dbReference>
<feature type="non-terminal residue" evidence="4">
    <location>
        <position position="267"/>
    </location>
</feature>